<keyword evidence="4 7" id="KW-0812">Transmembrane</keyword>
<dbReference type="EMBL" id="FNXF01000022">
    <property type="protein sequence ID" value="SEI11856.1"/>
    <property type="molecule type" value="Genomic_DNA"/>
</dbReference>
<feature type="transmembrane region" description="Helical" evidence="7">
    <location>
        <begin position="12"/>
        <end position="30"/>
    </location>
</feature>
<keyword evidence="5 7" id="KW-1133">Transmembrane helix</keyword>
<name>A0A1H6NAB4_9GAMM</name>
<keyword evidence="7" id="KW-0997">Cell inner membrane</keyword>
<comment type="subcellular location">
    <subcellularLocation>
        <location evidence="7">Cell inner membrane</location>
        <topology evidence="7">Multi-pass membrane protein</topology>
    </subcellularLocation>
    <subcellularLocation>
        <location evidence="1">Cell membrane</location>
        <topology evidence="1">Multi-pass membrane protein</topology>
    </subcellularLocation>
</comment>
<dbReference type="STRING" id="173990.SAMN05660691_03873"/>
<reference evidence="10" key="1">
    <citation type="submission" date="2016-10" db="EMBL/GenBank/DDBJ databases">
        <authorList>
            <person name="Varghese N."/>
            <person name="Submissions S."/>
        </authorList>
    </citation>
    <scope>NUCLEOTIDE SEQUENCE [LARGE SCALE GENOMIC DNA]</scope>
    <source>
        <strain evidence="10">DSM 17616</strain>
    </source>
</reference>
<proteinExistence type="inferred from homology"/>
<keyword evidence="3" id="KW-1003">Cell membrane</keyword>
<evidence type="ECO:0000256" key="7">
    <source>
        <dbReference type="RuleBase" id="RU365041"/>
    </source>
</evidence>
<dbReference type="GO" id="GO:0005886">
    <property type="term" value="C:plasma membrane"/>
    <property type="evidence" value="ECO:0007669"/>
    <property type="project" value="UniProtKB-SubCell"/>
</dbReference>
<protein>
    <recommendedName>
        <fullName evidence="7">Protein MgtC</fullName>
    </recommendedName>
</protein>
<dbReference type="InterPro" id="IPR003416">
    <property type="entry name" value="MgtC/SapB/SrpB/YhiD_fam"/>
</dbReference>
<accession>A0A1H6NAB4</accession>
<evidence type="ECO:0000256" key="1">
    <source>
        <dbReference type="ARBA" id="ARBA00004651"/>
    </source>
</evidence>
<comment type="similarity">
    <text evidence="2 7">Belongs to the MgtC/SapB family.</text>
</comment>
<dbReference type="AlphaFoldDB" id="A0A1H6NAB4"/>
<keyword evidence="6 7" id="KW-0472">Membrane</keyword>
<dbReference type="InterPro" id="IPR049177">
    <property type="entry name" value="MgtC_SapB_SrpB_YhiD_N"/>
</dbReference>
<evidence type="ECO:0000313" key="10">
    <source>
        <dbReference type="Proteomes" id="UP000199371"/>
    </source>
</evidence>
<evidence type="ECO:0000256" key="6">
    <source>
        <dbReference type="ARBA" id="ARBA00023136"/>
    </source>
</evidence>
<feature type="domain" description="MgtC/SapB/SrpB/YhiD N-terminal" evidence="8">
    <location>
        <begin position="18"/>
        <end position="140"/>
    </location>
</feature>
<dbReference type="Proteomes" id="UP000199371">
    <property type="component" value="Unassembled WGS sequence"/>
</dbReference>
<feature type="transmembrane region" description="Helical" evidence="7">
    <location>
        <begin position="71"/>
        <end position="89"/>
    </location>
</feature>
<evidence type="ECO:0000256" key="3">
    <source>
        <dbReference type="ARBA" id="ARBA00022475"/>
    </source>
</evidence>
<organism evidence="9 10">
    <name type="scientific">Rheinheimera pacifica</name>
    <dbReference type="NCBI Taxonomy" id="173990"/>
    <lineage>
        <taxon>Bacteria</taxon>
        <taxon>Pseudomonadati</taxon>
        <taxon>Pseudomonadota</taxon>
        <taxon>Gammaproteobacteria</taxon>
        <taxon>Chromatiales</taxon>
        <taxon>Chromatiaceae</taxon>
        <taxon>Rheinheimera</taxon>
    </lineage>
</organism>
<evidence type="ECO:0000256" key="5">
    <source>
        <dbReference type="ARBA" id="ARBA00022989"/>
    </source>
</evidence>
<dbReference type="PANTHER" id="PTHR33778:SF1">
    <property type="entry name" value="MAGNESIUM TRANSPORTER YHID-RELATED"/>
    <property type="match status" value="1"/>
</dbReference>
<feature type="transmembrane region" description="Helical" evidence="7">
    <location>
        <begin position="122"/>
        <end position="138"/>
    </location>
</feature>
<feature type="transmembrane region" description="Helical" evidence="7">
    <location>
        <begin position="94"/>
        <end position="116"/>
    </location>
</feature>
<evidence type="ECO:0000259" key="8">
    <source>
        <dbReference type="Pfam" id="PF02308"/>
    </source>
</evidence>
<dbReference type="Pfam" id="PF02308">
    <property type="entry name" value="MgtC"/>
    <property type="match status" value="1"/>
</dbReference>
<dbReference type="PANTHER" id="PTHR33778">
    <property type="entry name" value="PROTEIN MGTC"/>
    <property type="match status" value="1"/>
</dbReference>
<dbReference type="RefSeq" id="WP_092796750.1">
    <property type="nucleotide sequence ID" value="NZ_DASWWU010000016.1"/>
</dbReference>
<dbReference type="PRINTS" id="PR01837">
    <property type="entry name" value="MGTCSAPBPROT"/>
</dbReference>
<evidence type="ECO:0000256" key="4">
    <source>
        <dbReference type="ARBA" id="ARBA00022692"/>
    </source>
</evidence>
<evidence type="ECO:0000256" key="2">
    <source>
        <dbReference type="ARBA" id="ARBA00009298"/>
    </source>
</evidence>
<sequence>MLDWQLIFDIRPFAWTELGTALLCGFIIGLERQLRGKPAGIRTSILIVMGTYVFIAASMSVNSSMTDPSRIIGQVITGVGFLGAGVMLARDGMVLGVTSAATIWVLAAIGVCIGIGQDLVAIKLSVLVVMVLVGIDILENSSSAMRRGVHRTYNEWLTRTNGSLFSRRKDDVQSARRQDIDDPH</sequence>
<dbReference type="OrthoDB" id="9811198at2"/>
<feature type="transmembrane region" description="Helical" evidence="7">
    <location>
        <begin position="39"/>
        <end position="59"/>
    </location>
</feature>
<keyword evidence="10" id="KW-1185">Reference proteome</keyword>
<gene>
    <name evidence="9" type="ORF">SAMN05660691_03873</name>
</gene>
<evidence type="ECO:0000313" key="9">
    <source>
        <dbReference type="EMBL" id="SEI11856.1"/>
    </source>
</evidence>